<keyword evidence="2" id="KW-1185">Reference proteome</keyword>
<reference evidence="1" key="2">
    <citation type="submission" date="2020-11" db="EMBL/GenBank/DDBJ databases">
        <authorList>
            <person name="McCartney M.A."/>
            <person name="Auch B."/>
            <person name="Kono T."/>
            <person name="Mallez S."/>
            <person name="Becker A."/>
            <person name="Gohl D.M."/>
            <person name="Silverstein K.A.T."/>
            <person name="Koren S."/>
            <person name="Bechman K.B."/>
            <person name="Herman A."/>
            <person name="Abrahante J.E."/>
            <person name="Garbe J."/>
        </authorList>
    </citation>
    <scope>NUCLEOTIDE SEQUENCE</scope>
    <source>
        <strain evidence="1">Duluth1</strain>
        <tissue evidence="1">Whole animal</tissue>
    </source>
</reference>
<evidence type="ECO:0000313" key="1">
    <source>
        <dbReference type="EMBL" id="KAH3882740.1"/>
    </source>
</evidence>
<protein>
    <submittedName>
        <fullName evidence="1">Uncharacterized protein</fullName>
    </submittedName>
</protein>
<proteinExistence type="predicted"/>
<organism evidence="1 2">
    <name type="scientific">Dreissena polymorpha</name>
    <name type="common">Zebra mussel</name>
    <name type="synonym">Mytilus polymorpha</name>
    <dbReference type="NCBI Taxonomy" id="45954"/>
    <lineage>
        <taxon>Eukaryota</taxon>
        <taxon>Metazoa</taxon>
        <taxon>Spiralia</taxon>
        <taxon>Lophotrochozoa</taxon>
        <taxon>Mollusca</taxon>
        <taxon>Bivalvia</taxon>
        <taxon>Autobranchia</taxon>
        <taxon>Heteroconchia</taxon>
        <taxon>Euheterodonta</taxon>
        <taxon>Imparidentia</taxon>
        <taxon>Neoheterodontei</taxon>
        <taxon>Myida</taxon>
        <taxon>Dreissenoidea</taxon>
        <taxon>Dreissenidae</taxon>
        <taxon>Dreissena</taxon>
    </lineage>
</organism>
<gene>
    <name evidence="1" type="ORF">DPMN_006685</name>
</gene>
<dbReference type="EMBL" id="JAIWYP010000001">
    <property type="protein sequence ID" value="KAH3882740.1"/>
    <property type="molecule type" value="Genomic_DNA"/>
</dbReference>
<comment type="caution">
    <text evidence="1">The sequence shown here is derived from an EMBL/GenBank/DDBJ whole genome shotgun (WGS) entry which is preliminary data.</text>
</comment>
<dbReference type="Proteomes" id="UP000828390">
    <property type="component" value="Unassembled WGS sequence"/>
</dbReference>
<sequence>MLIPFLRREAVTVDLRIRLVWEHALAHVHRRKFKEIHGKLFDTWDKYEDDKIPTTQLLRRCRQAWAPFNTRPNPRRRHLKRNIDI</sequence>
<name>A0A9D4MSV2_DREPO</name>
<evidence type="ECO:0000313" key="2">
    <source>
        <dbReference type="Proteomes" id="UP000828390"/>
    </source>
</evidence>
<dbReference type="AlphaFoldDB" id="A0A9D4MSV2"/>
<reference evidence="1" key="1">
    <citation type="journal article" date="2019" name="bioRxiv">
        <title>The Genome of the Zebra Mussel, Dreissena polymorpha: A Resource for Invasive Species Research.</title>
        <authorList>
            <person name="McCartney M.A."/>
            <person name="Auch B."/>
            <person name="Kono T."/>
            <person name="Mallez S."/>
            <person name="Zhang Y."/>
            <person name="Obille A."/>
            <person name="Becker A."/>
            <person name="Abrahante J.E."/>
            <person name="Garbe J."/>
            <person name="Badalamenti J.P."/>
            <person name="Herman A."/>
            <person name="Mangelson H."/>
            <person name="Liachko I."/>
            <person name="Sullivan S."/>
            <person name="Sone E.D."/>
            <person name="Koren S."/>
            <person name="Silverstein K.A.T."/>
            <person name="Beckman K.B."/>
            <person name="Gohl D.M."/>
        </authorList>
    </citation>
    <scope>NUCLEOTIDE SEQUENCE</scope>
    <source>
        <strain evidence="1">Duluth1</strain>
        <tissue evidence="1">Whole animal</tissue>
    </source>
</reference>
<accession>A0A9D4MSV2</accession>